<comment type="function">
    <text evidence="1">Part of the ABC transporter FtsEX involved in cellular division.</text>
</comment>
<dbReference type="GO" id="GO:0051301">
    <property type="term" value="P:cell division"/>
    <property type="evidence" value="ECO:0007669"/>
    <property type="project" value="UniProtKB-KW"/>
</dbReference>
<proteinExistence type="inferred from homology"/>
<dbReference type="InterPro" id="IPR047929">
    <property type="entry name" value="FtsX_actino"/>
</dbReference>
<feature type="transmembrane region" description="Helical" evidence="13">
    <location>
        <begin position="21"/>
        <end position="41"/>
    </location>
</feature>
<evidence type="ECO:0000256" key="12">
    <source>
        <dbReference type="PIRNR" id="PIRNR003097"/>
    </source>
</evidence>
<keyword evidence="17" id="KW-1185">Reference proteome</keyword>
<accession>A0A1L7CRH1</accession>
<evidence type="ECO:0000259" key="15">
    <source>
        <dbReference type="Pfam" id="PF18075"/>
    </source>
</evidence>
<dbReference type="PANTHER" id="PTHR47755:SF1">
    <property type="entry name" value="CELL DIVISION PROTEIN FTSX"/>
    <property type="match status" value="1"/>
</dbReference>
<keyword evidence="9 13" id="KW-1133">Transmembrane helix</keyword>
<dbReference type="Pfam" id="PF02687">
    <property type="entry name" value="FtsX"/>
    <property type="match status" value="1"/>
</dbReference>
<evidence type="ECO:0000256" key="10">
    <source>
        <dbReference type="ARBA" id="ARBA00023136"/>
    </source>
</evidence>
<evidence type="ECO:0000259" key="14">
    <source>
        <dbReference type="Pfam" id="PF02687"/>
    </source>
</evidence>
<keyword evidence="8 13" id="KW-0812">Transmembrane</keyword>
<evidence type="ECO:0000256" key="2">
    <source>
        <dbReference type="ARBA" id="ARBA00004651"/>
    </source>
</evidence>
<evidence type="ECO:0000256" key="7">
    <source>
        <dbReference type="ARBA" id="ARBA00022618"/>
    </source>
</evidence>
<evidence type="ECO:0000256" key="9">
    <source>
        <dbReference type="ARBA" id="ARBA00022989"/>
    </source>
</evidence>
<evidence type="ECO:0000256" key="11">
    <source>
        <dbReference type="ARBA" id="ARBA00023306"/>
    </source>
</evidence>
<dbReference type="InterPro" id="IPR040690">
    <property type="entry name" value="FtsX_ECD"/>
</dbReference>
<comment type="similarity">
    <text evidence="3 12">Belongs to the ABC-4 integral membrane protein family. FtsX subfamily.</text>
</comment>
<dbReference type="KEGG" id="cfk:CFRA_03250"/>
<dbReference type="InterPro" id="IPR003838">
    <property type="entry name" value="ABC3_permease_C"/>
</dbReference>
<comment type="subcellular location">
    <subcellularLocation>
        <location evidence="2">Cell membrane</location>
        <topology evidence="2">Multi-pass membrane protein</topology>
    </subcellularLocation>
</comment>
<dbReference type="STRING" id="1437875.CFRA_03250"/>
<dbReference type="Gene3D" id="3.30.70.3040">
    <property type="match status" value="1"/>
</dbReference>
<dbReference type="AlphaFoldDB" id="A0A1L7CRH1"/>
<dbReference type="InterPro" id="IPR004513">
    <property type="entry name" value="FtsX"/>
</dbReference>
<evidence type="ECO:0000256" key="3">
    <source>
        <dbReference type="ARBA" id="ARBA00007379"/>
    </source>
</evidence>
<dbReference type="NCBIfam" id="NF038346">
    <property type="entry name" value="FtsX_actino"/>
    <property type="match status" value="1"/>
</dbReference>
<dbReference type="OrthoDB" id="9812531at2"/>
<evidence type="ECO:0000313" key="16">
    <source>
        <dbReference type="EMBL" id="APT88455.1"/>
    </source>
</evidence>
<dbReference type="GO" id="GO:0005886">
    <property type="term" value="C:plasma membrane"/>
    <property type="evidence" value="ECO:0007669"/>
    <property type="project" value="UniProtKB-SubCell"/>
</dbReference>
<evidence type="ECO:0000313" key="17">
    <source>
        <dbReference type="Proteomes" id="UP000185434"/>
    </source>
</evidence>
<dbReference type="EMBL" id="CP009247">
    <property type="protein sequence ID" value="APT88455.1"/>
    <property type="molecule type" value="Genomic_DNA"/>
</dbReference>
<evidence type="ECO:0000256" key="6">
    <source>
        <dbReference type="ARBA" id="ARBA00022475"/>
    </source>
</evidence>
<gene>
    <name evidence="16" type="ORF">CFRA_03250</name>
</gene>
<feature type="transmembrane region" description="Helical" evidence="13">
    <location>
        <begin position="177"/>
        <end position="200"/>
    </location>
</feature>
<reference evidence="16 17" key="1">
    <citation type="submission" date="2014-08" db="EMBL/GenBank/DDBJ databases">
        <title>Complete genome sequence of Corynebacterium frankenforstense ST18(T) (=DSM 45800(T)), isolated from raw cow milk.</title>
        <authorList>
            <person name="Ruckert C."/>
            <person name="Albersmeier A."/>
            <person name="Winkler A."/>
            <person name="Lipski A."/>
            <person name="Kalinowski J."/>
        </authorList>
    </citation>
    <scope>NUCLEOTIDE SEQUENCE [LARGE SCALE GENOMIC DNA]</scope>
    <source>
        <strain evidence="16 17">ST18</strain>
    </source>
</reference>
<keyword evidence="10 12" id="KW-0472">Membrane</keyword>
<protein>
    <recommendedName>
        <fullName evidence="5 12">Cell division protein FtsX</fullName>
    </recommendedName>
</protein>
<evidence type="ECO:0000256" key="5">
    <source>
        <dbReference type="ARBA" id="ARBA00021907"/>
    </source>
</evidence>
<evidence type="ECO:0000256" key="1">
    <source>
        <dbReference type="ARBA" id="ARBA00003552"/>
    </source>
</evidence>
<evidence type="ECO:0000256" key="8">
    <source>
        <dbReference type="ARBA" id="ARBA00022692"/>
    </source>
</evidence>
<dbReference type="PIRSF" id="PIRSF003097">
    <property type="entry name" value="FtsX"/>
    <property type="match status" value="1"/>
</dbReference>
<dbReference type="Pfam" id="PF18075">
    <property type="entry name" value="FtsX_ECD"/>
    <property type="match status" value="1"/>
</dbReference>
<keyword evidence="11 12" id="KW-0131">Cell cycle</keyword>
<sequence length="300" mass="32578">MKFGYVLREAVKGLGRNVTMTVALIITTAISLALLATGFLVTGMTSDTKEIYLDRVEVMVQFDDEISGQDTDCSSEACRAVFEELEGADGVDEVTFRSREQSYQRFVEVFGESDPRLVEETSPDALPAAVHVRLADPLDTTPLDPVRDMDHVAEVVDQVDDLRGATDNLDAVRNATFLLAAIQAVAAIFLIANMVQIAAYNRRDEMSIMRMVGASRWYTQAPFVLEAVFATIIGAALATGGLLLGKGLVIDKALRGLYEAQLIAPVTTADIWLVMPVVAVVGILFAALTAQVTLRAYVRK</sequence>
<organism evidence="16 17">
    <name type="scientific">Corynebacterium frankenforstense DSM 45800</name>
    <dbReference type="NCBI Taxonomy" id="1437875"/>
    <lineage>
        <taxon>Bacteria</taxon>
        <taxon>Bacillati</taxon>
        <taxon>Actinomycetota</taxon>
        <taxon>Actinomycetes</taxon>
        <taxon>Mycobacteriales</taxon>
        <taxon>Corynebacteriaceae</taxon>
        <taxon>Corynebacterium</taxon>
    </lineage>
</organism>
<comment type="subunit">
    <text evidence="4">Forms a membrane-associated complex with FtsE.</text>
</comment>
<dbReference type="Proteomes" id="UP000185434">
    <property type="component" value="Chromosome"/>
</dbReference>
<dbReference type="PANTHER" id="PTHR47755">
    <property type="entry name" value="CELL DIVISION PROTEIN FTSX"/>
    <property type="match status" value="1"/>
</dbReference>
<keyword evidence="7 12" id="KW-0132">Cell division</keyword>
<name>A0A1L7CRH1_9CORY</name>
<evidence type="ECO:0000256" key="13">
    <source>
        <dbReference type="SAM" id="Phobius"/>
    </source>
</evidence>
<dbReference type="RefSeq" id="WP_075663434.1">
    <property type="nucleotide sequence ID" value="NZ_CP009247.1"/>
</dbReference>
<feature type="transmembrane region" description="Helical" evidence="13">
    <location>
        <begin position="271"/>
        <end position="294"/>
    </location>
</feature>
<feature type="domain" description="FtsX extracellular" evidence="15">
    <location>
        <begin position="56"/>
        <end position="155"/>
    </location>
</feature>
<keyword evidence="6 12" id="KW-1003">Cell membrane</keyword>
<evidence type="ECO:0000256" key="4">
    <source>
        <dbReference type="ARBA" id="ARBA00011160"/>
    </source>
</evidence>
<feature type="transmembrane region" description="Helical" evidence="13">
    <location>
        <begin position="221"/>
        <end position="244"/>
    </location>
</feature>
<feature type="domain" description="ABC3 transporter permease C-terminal" evidence="14">
    <location>
        <begin position="178"/>
        <end position="293"/>
    </location>
</feature>